<evidence type="ECO:0000256" key="2">
    <source>
        <dbReference type="ARBA" id="ARBA00020953"/>
    </source>
</evidence>
<evidence type="ECO:0000256" key="6">
    <source>
        <dbReference type="ARBA" id="ARBA00023134"/>
    </source>
</evidence>
<dbReference type="SUPFAM" id="SSF52540">
    <property type="entry name" value="P-loop containing nucleoside triphosphate hydrolases"/>
    <property type="match status" value="2"/>
</dbReference>
<evidence type="ECO:0000313" key="13">
    <source>
        <dbReference type="EMBL" id="RAK52245.1"/>
    </source>
</evidence>
<dbReference type="FunFam" id="3.40.50.300:FF:000057">
    <property type="entry name" value="GTPase Der"/>
    <property type="match status" value="1"/>
</dbReference>
<dbReference type="FunFam" id="3.30.300.20:FF:000004">
    <property type="entry name" value="GTPase Der"/>
    <property type="match status" value="1"/>
</dbReference>
<dbReference type="Pfam" id="PF01926">
    <property type="entry name" value="MMR_HSR1"/>
    <property type="match status" value="2"/>
</dbReference>
<evidence type="ECO:0000313" key="14">
    <source>
        <dbReference type="Proteomes" id="UP000249725"/>
    </source>
</evidence>
<keyword evidence="14" id="KW-1185">Reference proteome</keyword>
<dbReference type="HAMAP" id="MF_00195">
    <property type="entry name" value="GTPase_Der"/>
    <property type="match status" value="1"/>
</dbReference>
<feature type="compositionally biased region" description="Low complexity" evidence="11">
    <location>
        <begin position="456"/>
        <end position="468"/>
    </location>
</feature>
<evidence type="ECO:0000256" key="3">
    <source>
        <dbReference type="ARBA" id="ARBA00022517"/>
    </source>
</evidence>
<dbReference type="InterPro" id="IPR032859">
    <property type="entry name" value="KH_dom-like"/>
</dbReference>
<sequence>MPLKLAIVGRPNVGKSTLFNRLAGKKLAIVDDQPGVTRDRKFAAGRLGDLDLELIDTAGFENVSDESLEARMRAQTERAIEEADVALFVVDAREGVTHMDEVFAEVLRRHDRPVVLAANKAESRESGTGVMEAFRLGLGEPVAISAEHGEGMADLYAALLAVAPEEDEDEADEADKPVRIAIVGRPNAGKSTLVNRLIGEDRLLTGPEAGITRDSIPVDWEHDGRRVRLVDTAGLRRKAKVQEKLEKLSTQDTIRAITFAEVVLLVMDATHPFEIQDLQIADLVEREGRGLVFVLTKWDLIEDPQTRLAELIDEAQRQLPQVRGAPIIALSAETGRGLDRLMPAVFKTYGDWSTKVKTRDLNDWLQMAIQRHPPPSVNGRRIKPKYMAQTKARPPTFVMFASRADQLPESYRRYLINSLRESFDLPGVPLRVTIRSSRNPFVDGDEAPAEKRSAPRAKAPAASTGPKPAAKPKPKAKPKAGTPRGRTQKLSRPGVKPKRATRATSSSPRRPR</sequence>
<name>A0A328ACB4_9CAUL</name>
<feature type="domain" description="EngA-type G" evidence="12">
    <location>
        <begin position="3"/>
        <end position="167"/>
    </location>
</feature>
<evidence type="ECO:0000256" key="5">
    <source>
        <dbReference type="ARBA" id="ARBA00022741"/>
    </source>
</evidence>
<comment type="subunit">
    <text evidence="8">Associates with the 50S ribosomal subunit.</text>
</comment>
<feature type="binding site" evidence="8">
    <location>
        <begin position="56"/>
        <end position="60"/>
    </location>
    <ligand>
        <name>GTP</name>
        <dbReference type="ChEBI" id="CHEBI:37565"/>
        <label>1</label>
    </ligand>
</feature>
<feature type="binding site" evidence="8">
    <location>
        <begin position="184"/>
        <end position="191"/>
    </location>
    <ligand>
        <name>GTP</name>
        <dbReference type="ChEBI" id="CHEBI:37565"/>
        <label>2</label>
    </ligand>
</feature>
<comment type="caution">
    <text evidence="8">Lacks conserved residue(s) required for the propagation of feature annotation.</text>
</comment>
<keyword evidence="6 8" id="KW-0342">GTP-binding</keyword>
<evidence type="ECO:0000256" key="11">
    <source>
        <dbReference type="SAM" id="MobiDB-lite"/>
    </source>
</evidence>
<dbReference type="InterPro" id="IPR005225">
    <property type="entry name" value="Small_GTP-bd"/>
</dbReference>
<dbReference type="PANTHER" id="PTHR43834:SF6">
    <property type="entry name" value="GTPASE DER"/>
    <property type="match status" value="1"/>
</dbReference>
<evidence type="ECO:0000256" key="9">
    <source>
        <dbReference type="PROSITE-ProRule" id="PRU01049"/>
    </source>
</evidence>
<keyword evidence="4 10" id="KW-0677">Repeat</keyword>
<dbReference type="AlphaFoldDB" id="A0A328ACB4"/>
<evidence type="ECO:0000259" key="12">
    <source>
        <dbReference type="PROSITE" id="PS51712"/>
    </source>
</evidence>
<dbReference type="InterPro" id="IPR027417">
    <property type="entry name" value="P-loop_NTPase"/>
</dbReference>
<dbReference type="Gene3D" id="3.40.50.300">
    <property type="entry name" value="P-loop containing nucleotide triphosphate hydrolases"/>
    <property type="match status" value="2"/>
</dbReference>
<dbReference type="CDD" id="cd01894">
    <property type="entry name" value="EngA1"/>
    <property type="match status" value="1"/>
</dbReference>
<protein>
    <recommendedName>
        <fullName evidence="2 8">GTPase Der</fullName>
    </recommendedName>
    <alternativeName>
        <fullName evidence="7 8">GTP-binding protein EngA</fullName>
    </alternativeName>
</protein>
<accession>A0A328ACB4</accession>
<evidence type="ECO:0000256" key="8">
    <source>
        <dbReference type="HAMAP-Rule" id="MF_00195"/>
    </source>
</evidence>
<dbReference type="PANTHER" id="PTHR43834">
    <property type="entry name" value="GTPASE DER"/>
    <property type="match status" value="1"/>
</dbReference>
<comment type="caution">
    <text evidence="13">The sequence shown here is derived from an EMBL/GenBank/DDBJ whole genome shotgun (WGS) entry which is preliminary data.</text>
</comment>
<dbReference type="CDD" id="cd01895">
    <property type="entry name" value="EngA2"/>
    <property type="match status" value="1"/>
</dbReference>
<organism evidence="13 14">
    <name type="scientific">Phenylobacterium deserti</name>
    <dbReference type="NCBI Taxonomy" id="1914756"/>
    <lineage>
        <taxon>Bacteria</taxon>
        <taxon>Pseudomonadati</taxon>
        <taxon>Pseudomonadota</taxon>
        <taxon>Alphaproteobacteria</taxon>
        <taxon>Caulobacterales</taxon>
        <taxon>Caulobacteraceae</taxon>
        <taxon>Phenylobacterium</taxon>
    </lineage>
</organism>
<gene>
    <name evidence="8 13" type="primary">der</name>
    <name evidence="13" type="ORF">DJ018_13945</name>
</gene>
<keyword evidence="5 8" id="KW-0547">Nucleotide-binding</keyword>
<dbReference type="InterPro" id="IPR015946">
    <property type="entry name" value="KH_dom-like_a/b"/>
</dbReference>
<feature type="domain" description="EngA-type G" evidence="12">
    <location>
        <begin position="178"/>
        <end position="353"/>
    </location>
</feature>
<feature type="binding site" evidence="8">
    <location>
        <begin position="9"/>
        <end position="16"/>
    </location>
    <ligand>
        <name>GTP</name>
        <dbReference type="ChEBI" id="CHEBI:37565"/>
        <label>1</label>
    </ligand>
</feature>
<dbReference type="NCBIfam" id="TIGR03594">
    <property type="entry name" value="GTPase_EngA"/>
    <property type="match status" value="1"/>
</dbReference>
<dbReference type="OrthoDB" id="9805918at2"/>
<dbReference type="PRINTS" id="PR00326">
    <property type="entry name" value="GTP1OBG"/>
</dbReference>
<dbReference type="Proteomes" id="UP000249725">
    <property type="component" value="Unassembled WGS sequence"/>
</dbReference>
<dbReference type="InterPro" id="IPR031166">
    <property type="entry name" value="G_ENGA"/>
</dbReference>
<dbReference type="GO" id="GO:0005525">
    <property type="term" value="F:GTP binding"/>
    <property type="evidence" value="ECO:0007669"/>
    <property type="project" value="UniProtKB-UniRule"/>
</dbReference>
<dbReference type="InterPro" id="IPR016484">
    <property type="entry name" value="GTPase_Der"/>
</dbReference>
<dbReference type="PROSITE" id="PS51712">
    <property type="entry name" value="G_ENGA"/>
    <property type="match status" value="2"/>
</dbReference>
<dbReference type="Pfam" id="PF14714">
    <property type="entry name" value="KH_dom-like"/>
    <property type="match status" value="1"/>
</dbReference>
<dbReference type="NCBIfam" id="TIGR00231">
    <property type="entry name" value="small_GTP"/>
    <property type="match status" value="2"/>
</dbReference>
<dbReference type="EMBL" id="QFYR01000003">
    <property type="protein sequence ID" value="RAK52245.1"/>
    <property type="molecule type" value="Genomic_DNA"/>
</dbReference>
<evidence type="ECO:0000256" key="1">
    <source>
        <dbReference type="ARBA" id="ARBA00008279"/>
    </source>
</evidence>
<feature type="compositionally biased region" description="Low complexity" evidence="11">
    <location>
        <begin position="502"/>
        <end position="512"/>
    </location>
</feature>
<reference evidence="14" key="1">
    <citation type="submission" date="2018-05" db="EMBL/GenBank/DDBJ databases">
        <authorList>
            <person name="Li X."/>
        </authorList>
    </citation>
    <scope>NUCLEOTIDE SEQUENCE [LARGE SCALE GENOMIC DNA]</scope>
    <source>
        <strain evidence="14">YIM 73061</strain>
    </source>
</reference>
<comment type="similarity">
    <text evidence="1 8 9 10">Belongs to the TRAFAC class TrmE-Era-EngA-EngB-Septin-like GTPase superfamily. EngA (Der) GTPase family.</text>
</comment>
<evidence type="ECO:0000256" key="7">
    <source>
        <dbReference type="ARBA" id="ARBA00032345"/>
    </source>
</evidence>
<feature type="region of interest" description="Disordered" evidence="11">
    <location>
        <begin position="438"/>
        <end position="512"/>
    </location>
</feature>
<evidence type="ECO:0000256" key="4">
    <source>
        <dbReference type="ARBA" id="ARBA00022737"/>
    </source>
</evidence>
<dbReference type="InterPro" id="IPR006073">
    <property type="entry name" value="GTP-bd"/>
</dbReference>
<feature type="binding site" evidence="8">
    <location>
        <begin position="231"/>
        <end position="235"/>
    </location>
    <ligand>
        <name>GTP</name>
        <dbReference type="ChEBI" id="CHEBI:37565"/>
        <label>2</label>
    </ligand>
</feature>
<evidence type="ECO:0000256" key="10">
    <source>
        <dbReference type="RuleBase" id="RU004481"/>
    </source>
</evidence>
<dbReference type="RefSeq" id="WP_111515569.1">
    <property type="nucleotide sequence ID" value="NZ_QFYR01000003.1"/>
</dbReference>
<comment type="function">
    <text evidence="8 10">GTPase that plays an essential role in the late steps of ribosome biogenesis.</text>
</comment>
<dbReference type="Gene3D" id="3.30.300.20">
    <property type="match status" value="1"/>
</dbReference>
<dbReference type="GO" id="GO:0042254">
    <property type="term" value="P:ribosome biogenesis"/>
    <property type="evidence" value="ECO:0007669"/>
    <property type="project" value="UniProtKB-KW"/>
</dbReference>
<keyword evidence="3 8" id="KW-0690">Ribosome biogenesis</keyword>
<dbReference type="PIRSF" id="PIRSF006485">
    <property type="entry name" value="GTP-binding_EngA"/>
    <property type="match status" value="1"/>
</dbReference>
<proteinExistence type="inferred from homology"/>
<feature type="binding site" evidence="8">
    <location>
        <begin position="119"/>
        <end position="122"/>
    </location>
    <ligand>
        <name>GTP</name>
        <dbReference type="ChEBI" id="CHEBI:37565"/>
        <label>1</label>
    </ligand>
</feature>